<proteinExistence type="predicted"/>
<organism evidence="1 2">
    <name type="scientific">Aegilops tauschii subsp. strangulata</name>
    <name type="common">Goatgrass</name>
    <dbReference type="NCBI Taxonomy" id="200361"/>
    <lineage>
        <taxon>Eukaryota</taxon>
        <taxon>Viridiplantae</taxon>
        <taxon>Streptophyta</taxon>
        <taxon>Embryophyta</taxon>
        <taxon>Tracheophyta</taxon>
        <taxon>Spermatophyta</taxon>
        <taxon>Magnoliopsida</taxon>
        <taxon>Liliopsida</taxon>
        <taxon>Poales</taxon>
        <taxon>Poaceae</taxon>
        <taxon>BOP clade</taxon>
        <taxon>Pooideae</taxon>
        <taxon>Triticodae</taxon>
        <taxon>Triticeae</taxon>
        <taxon>Triticinae</taxon>
        <taxon>Aegilops</taxon>
    </lineage>
</organism>
<evidence type="ECO:0000313" key="2">
    <source>
        <dbReference type="Proteomes" id="UP000015105"/>
    </source>
</evidence>
<name>A0A453C1N0_AEGTS</name>
<reference evidence="1" key="3">
    <citation type="journal article" date="2017" name="Nature">
        <title>Genome sequence of the progenitor of the wheat D genome Aegilops tauschii.</title>
        <authorList>
            <person name="Luo M.C."/>
            <person name="Gu Y.Q."/>
            <person name="Puiu D."/>
            <person name="Wang H."/>
            <person name="Twardziok S.O."/>
            <person name="Deal K.R."/>
            <person name="Huo N."/>
            <person name="Zhu T."/>
            <person name="Wang L."/>
            <person name="Wang Y."/>
            <person name="McGuire P.E."/>
            <person name="Liu S."/>
            <person name="Long H."/>
            <person name="Ramasamy R.K."/>
            <person name="Rodriguez J.C."/>
            <person name="Van S.L."/>
            <person name="Yuan L."/>
            <person name="Wang Z."/>
            <person name="Xia Z."/>
            <person name="Xiao L."/>
            <person name="Anderson O.D."/>
            <person name="Ouyang S."/>
            <person name="Liang Y."/>
            <person name="Zimin A.V."/>
            <person name="Pertea G."/>
            <person name="Qi P."/>
            <person name="Bennetzen J.L."/>
            <person name="Dai X."/>
            <person name="Dawson M.W."/>
            <person name="Muller H.G."/>
            <person name="Kugler K."/>
            <person name="Rivarola-Duarte L."/>
            <person name="Spannagl M."/>
            <person name="Mayer K.F.X."/>
            <person name="Lu F.H."/>
            <person name="Bevan M.W."/>
            <person name="Leroy P."/>
            <person name="Li P."/>
            <person name="You F.M."/>
            <person name="Sun Q."/>
            <person name="Liu Z."/>
            <person name="Lyons E."/>
            <person name="Wicker T."/>
            <person name="Salzberg S.L."/>
            <person name="Devos K.M."/>
            <person name="Dvorak J."/>
        </authorList>
    </citation>
    <scope>NUCLEOTIDE SEQUENCE [LARGE SCALE GENOMIC DNA]</scope>
    <source>
        <strain evidence="1">cv. AL8/78</strain>
    </source>
</reference>
<protein>
    <submittedName>
        <fullName evidence="1">Uncharacterized protein</fullName>
    </submittedName>
</protein>
<reference evidence="1" key="4">
    <citation type="submission" date="2019-03" db="UniProtKB">
        <authorList>
            <consortium name="EnsemblPlants"/>
        </authorList>
    </citation>
    <scope>IDENTIFICATION</scope>
</reference>
<evidence type="ECO:0000313" key="1">
    <source>
        <dbReference type="EnsemblPlants" id="AET2Gv20701100.17"/>
    </source>
</evidence>
<dbReference type="EnsemblPlants" id="AET2Gv20701100.17">
    <property type="protein sequence ID" value="AET2Gv20701100.17"/>
    <property type="gene ID" value="AET2Gv20701100"/>
</dbReference>
<dbReference type="Proteomes" id="UP000015105">
    <property type="component" value="Chromosome 2D"/>
</dbReference>
<reference evidence="2" key="1">
    <citation type="journal article" date="2014" name="Science">
        <title>Ancient hybridizations among the ancestral genomes of bread wheat.</title>
        <authorList>
            <consortium name="International Wheat Genome Sequencing Consortium,"/>
            <person name="Marcussen T."/>
            <person name="Sandve S.R."/>
            <person name="Heier L."/>
            <person name="Spannagl M."/>
            <person name="Pfeifer M."/>
            <person name="Jakobsen K.S."/>
            <person name="Wulff B.B."/>
            <person name="Steuernagel B."/>
            <person name="Mayer K.F."/>
            <person name="Olsen O.A."/>
        </authorList>
    </citation>
    <scope>NUCLEOTIDE SEQUENCE [LARGE SCALE GENOMIC DNA]</scope>
    <source>
        <strain evidence="2">cv. AL8/78</strain>
    </source>
</reference>
<dbReference type="Gramene" id="AET2Gv20701100.17">
    <property type="protein sequence ID" value="AET2Gv20701100.17"/>
    <property type="gene ID" value="AET2Gv20701100"/>
</dbReference>
<keyword evidence="2" id="KW-1185">Reference proteome</keyword>
<reference evidence="1" key="5">
    <citation type="journal article" date="2021" name="G3 (Bethesda)">
        <title>Aegilops tauschii genome assembly Aet v5.0 features greater sequence contiguity and improved annotation.</title>
        <authorList>
            <person name="Wang L."/>
            <person name="Zhu T."/>
            <person name="Rodriguez J.C."/>
            <person name="Deal K.R."/>
            <person name="Dubcovsky J."/>
            <person name="McGuire P.E."/>
            <person name="Lux T."/>
            <person name="Spannagl M."/>
            <person name="Mayer K.F.X."/>
            <person name="Baldrich P."/>
            <person name="Meyers B.C."/>
            <person name="Huo N."/>
            <person name="Gu Y.Q."/>
            <person name="Zhou H."/>
            <person name="Devos K.M."/>
            <person name="Bennetzen J.L."/>
            <person name="Unver T."/>
            <person name="Budak H."/>
            <person name="Gulick P.J."/>
            <person name="Galiba G."/>
            <person name="Kalapos B."/>
            <person name="Nelson D.R."/>
            <person name="Li P."/>
            <person name="You F.M."/>
            <person name="Luo M.C."/>
            <person name="Dvorak J."/>
        </authorList>
    </citation>
    <scope>NUCLEOTIDE SEQUENCE [LARGE SCALE GENOMIC DNA]</scope>
    <source>
        <strain evidence="1">cv. AL8/78</strain>
    </source>
</reference>
<accession>A0A453C1N0</accession>
<sequence length="57" mass="6270">ILHLSTLLNLGTNSRESCFLCCSFILLESFYFPIGAYPPSTLLTIPTNVFLFALISG</sequence>
<dbReference type="AlphaFoldDB" id="A0A453C1N0"/>
<reference evidence="2" key="2">
    <citation type="journal article" date="2017" name="Nat. Plants">
        <title>The Aegilops tauschii genome reveals multiple impacts of transposons.</title>
        <authorList>
            <person name="Zhao G."/>
            <person name="Zou C."/>
            <person name="Li K."/>
            <person name="Wang K."/>
            <person name="Li T."/>
            <person name="Gao L."/>
            <person name="Zhang X."/>
            <person name="Wang H."/>
            <person name="Yang Z."/>
            <person name="Liu X."/>
            <person name="Jiang W."/>
            <person name="Mao L."/>
            <person name="Kong X."/>
            <person name="Jiao Y."/>
            <person name="Jia J."/>
        </authorList>
    </citation>
    <scope>NUCLEOTIDE SEQUENCE [LARGE SCALE GENOMIC DNA]</scope>
    <source>
        <strain evidence="2">cv. AL8/78</strain>
    </source>
</reference>